<keyword evidence="3" id="KW-1185">Reference proteome</keyword>
<gene>
    <name evidence="2" type="ORF">DERP_006047</name>
</gene>
<dbReference type="Proteomes" id="UP000887458">
    <property type="component" value="Unassembled WGS sequence"/>
</dbReference>
<comment type="caution">
    <text evidence="2">The sequence shown here is derived from an EMBL/GenBank/DDBJ whole genome shotgun (WGS) entry which is preliminary data.</text>
</comment>
<name>A0ABQ8JS49_DERPT</name>
<keyword evidence="1" id="KW-0472">Membrane</keyword>
<proteinExistence type="predicted"/>
<sequence length="62" mass="7028">MILDLILLNEKRGSEVAGNDFLALFVVLIGLTIIWLLALIFTTTPETPNKWITNCKQYNGDY</sequence>
<feature type="transmembrane region" description="Helical" evidence="1">
    <location>
        <begin position="21"/>
        <end position="41"/>
    </location>
</feature>
<keyword evidence="1" id="KW-0812">Transmembrane</keyword>
<reference evidence="2 3" key="2">
    <citation type="journal article" date="2022" name="Mol. Biol. Evol.">
        <title>Comparative Genomics Reveals Insights into the Divergent Evolution of Astigmatic Mites and Household Pest Adaptations.</title>
        <authorList>
            <person name="Xiong Q."/>
            <person name="Wan A.T."/>
            <person name="Liu X."/>
            <person name="Fung C.S."/>
            <person name="Xiao X."/>
            <person name="Malainual N."/>
            <person name="Hou J."/>
            <person name="Wang L."/>
            <person name="Wang M."/>
            <person name="Yang K.Y."/>
            <person name="Cui Y."/>
            <person name="Leung E.L."/>
            <person name="Nong W."/>
            <person name="Shin S.K."/>
            <person name="Au S.W."/>
            <person name="Jeong K.Y."/>
            <person name="Chew F.T."/>
            <person name="Hui J.H."/>
            <person name="Leung T.F."/>
            <person name="Tungtrongchitr A."/>
            <person name="Zhong N."/>
            <person name="Liu Z."/>
            <person name="Tsui S.K."/>
        </authorList>
    </citation>
    <scope>NUCLEOTIDE SEQUENCE [LARGE SCALE GENOMIC DNA]</scope>
    <source>
        <strain evidence="2">Derp</strain>
    </source>
</reference>
<accession>A0ABQ8JS49</accession>
<evidence type="ECO:0000313" key="3">
    <source>
        <dbReference type="Proteomes" id="UP000887458"/>
    </source>
</evidence>
<dbReference type="EMBL" id="NJHN03000018">
    <property type="protein sequence ID" value="KAH9425439.1"/>
    <property type="molecule type" value="Genomic_DNA"/>
</dbReference>
<keyword evidence="1" id="KW-1133">Transmembrane helix</keyword>
<evidence type="ECO:0000256" key="1">
    <source>
        <dbReference type="SAM" id="Phobius"/>
    </source>
</evidence>
<reference evidence="2 3" key="1">
    <citation type="journal article" date="2018" name="J. Allergy Clin. Immunol.">
        <title>High-quality assembly of Dermatophagoides pteronyssinus genome and transcriptome reveals a wide range of novel allergens.</title>
        <authorList>
            <person name="Liu X.Y."/>
            <person name="Yang K.Y."/>
            <person name="Wang M.Q."/>
            <person name="Kwok J.S."/>
            <person name="Zeng X."/>
            <person name="Yang Z."/>
            <person name="Xiao X.J."/>
            <person name="Lau C.P."/>
            <person name="Li Y."/>
            <person name="Huang Z.M."/>
            <person name="Ba J.G."/>
            <person name="Yim A.K."/>
            <person name="Ouyang C.Y."/>
            <person name="Ngai S.M."/>
            <person name="Chan T.F."/>
            <person name="Leung E.L."/>
            <person name="Liu L."/>
            <person name="Liu Z.G."/>
            <person name="Tsui S.K."/>
        </authorList>
    </citation>
    <scope>NUCLEOTIDE SEQUENCE [LARGE SCALE GENOMIC DNA]</scope>
    <source>
        <strain evidence="2">Derp</strain>
    </source>
</reference>
<evidence type="ECO:0000313" key="2">
    <source>
        <dbReference type="EMBL" id="KAH9425439.1"/>
    </source>
</evidence>
<organism evidence="2 3">
    <name type="scientific">Dermatophagoides pteronyssinus</name>
    <name type="common">European house dust mite</name>
    <dbReference type="NCBI Taxonomy" id="6956"/>
    <lineage>
        <taxon>Eukaryota</taxon>
        <taxon>Metazoa</taxon>
        <taxon>Ecdysozoa</taxon>
        <taxon>Arthropoda</taxon>
        <taxon>Chelicerata</taxon>
        <taxon>Arachnida</taxon>
        <taxon>Acari</taxon>
        <taxon>Acariformes</taxon>
        <taxon>Sarcoptiformes</taxon>
        <taxon>Astigmata</taxon>
        <taxon>Psoroptidia</taxon>
        <taxon>Analgoidea</taxon>
        <taxon>Pyroglyphidae</taxon>
        <taxon>Dermatophagoidinae</taxon>
        <taxon>Dermatophagoides</taxon>
    </lineage>
</organism>
<protein>
    <submittedName>
        <fullName evidence="2">Uncharacterized protein</fullName>
    </submittedName>
</protein>